<comment type="subcellular location">
    <subcellularLocation>
        <location evidence="1">Cell inner membrane</location>
        <topology evidence="1">Peripheral membrane protein</topology>
    </subcellularLocation>
</comment>
<accession>A0A4T0V6X8</accession>
<dbReference type="NCBIfam" id="TIGR01727">
    <property type="entry name" value="oligo_HPY"/>
    <property type="match status" value="1"/>
</dbReference>
<dbReference type="PANTHER" id="PTHR43297:SF7">
    <property type="entry name" value="D,D-DIPEPTIDE TRANSPORT ATP-BINDING PROTEIN DDPD-RELATED"/>
    <property type="match status" value="1"/>
</dbReference>
<dbReference type="InterPro" id="IPR003439">
    <property type="entry name" value="ABC_transporter-like_ATP-bd"/>
</dbReference>
<dbReference type="Pfam" id="PF00005">
    <property type="entry name" value="ABC_tran"/>
    <property type="match status" value="1"/>
</dbReference>
<comment type="caution">
    <text evidence="9">The sequence shown here is derived from an EMBL/GenBank/DDBJ whole genome shotgun (WGS) entry which is preliminary data.</text>
</comment>
<evidence type="ECO:0000256" key="7">
    <source>
        <dbReference type="ARBA" id="ARBA00023136"/>
    </source>
</evidence>
<dbReference type="SMART" id="SM00382">
    <property type="entry name" value="AAA"/>
    <property type="match status" value="1"/>
</dbReference>
<dbReference type="Pfam" id="PF08352">
    <property type="entry name" value="oligo_HPY"/>
    <property type="match status" value="1"/>
</dbReference>
<evidence type="ECO:0000313" key="9">
    <source>
        <dbReference type="EMBL" id="TIC87147.1"/>
    </source>
</evidence>
<keyword evidence="6 9" id="KW-0067">ATP-binding</keyword>
<dbReference type="CDD" id="cd03257">
    <property type="entry name" value="ABC_NikE_OppD_transporters"/>
    <property type="match status" value="1"/>
</dbReference>
<gene>
    <name evidence="9" type="ORF">E5K04_01645</name>
</gene>
<comment type="similarity">
    <text evidence="2">Belongs to the ABC transporter superfamily.</text>
</comment>
<dbReference type="GO" id="GO:0015833">
    <property type="term" value="P:peptide transport"/>
    <property type="evidence" value="ECO:0007669"/>
    <property type="project" value="InterPro"/>
</dbReference>
<evidence type="ECO:0000256" key="4">
    <source>
        <dbReference type="ARBA" id="ARBA00022475"/>
    </source>
</evidence>
<evidence type="ECO:0000256" key="5">
    <source>
        <dbReference type="ARBA" id="ARBA00022741"/>
    </source>
</evidence>
<dbReference type="PANTHER" id="PTHR43297">
    <property type="entry name" value="OLIGOPEPTIDE TRANSPORT ATP-BINDING PROTEIN APPD"/>
    <property type="match status" value="1"/>
</dbReference>
<keyword evidence="10" id="KW-1185">Reference proteome</keyword>
<dbReference type="Proteomes" id="UP000308891">
    <property type="component" value="Unassembled WGS sequence"/>
</dbReference>
<dbReference type="GO" id="GO:0016887">
    <property type="term" value="F:ATP hydrolysis activity"/>
    <property type="evidence" value="ECO:0007669"/>
    <property type="project" value="InterPro"/>
</dbReference>
<reference evidence="9 10" key="1">
    <citation type="submission" date="2019-04" db="EMBL/GenBank/DDBJ databases">
        <title>Crenobacter sp. nov.</title>
        <authorList>
            <person name="Shi S."/>
        </authorList>
    </citation>
    <scope>NUCLEOTIDE SEQUENCE [LARGE SCALE GENOMIC DNA]</scope>
    <source>
        <strain evidence="9 10">GY 70310</strain>
    </source>
</reference>
<dbReference type="GO" id="GO:0055085">
    <property type="term" value="P:transmembrane transport"/>
    <property type="evidence" value="ECO:0007669"/>
    <property type="project" value="UniProtKB-ARBA"/>
</dbReference>
<evidence type="ECO:0000259" key="8">
    <source>
        <dbReference type="PROSITE" id="PS50893"/>
    </source>
</evidence>
<dbReference type="InterPro" id="IPR050388">
    <property type="entry name" value="ABC_Ni/Peptide_Import"/>
</dbReference>
<keyword evidence="7" id="KW-0472">Membrane</keyword>
<keyword evidence="3" id="KW-0813">Transport</keyword>
<dbReference type="InterPro" id="IPR003593">
    <property type="entry name" value="AAA+_ATPase"/>
</dbReference>
<proteinExistence type="inferred from homology"/>
<dbReference type="PROSITE" id="PS00211">
    <property type="entry name" value="ABC_TRANSPORTER_1"/>
    <property type="match status" value="1"/>
</dbReference>
<dbReference type="FunFam" id="3.40.50.300:FF:000016">
    <property type="entry name" value="Oligopeptide ABC transporter ATP-binding component"/>
    <property type="match status" value="1"/>
</dbReference>
<evidence type="ECO:0000256" key="3">
    <source>
        <dbReference type="ARBA" id="ARBA00022448"/>
    </source>
</evidence>
<dbReference type="GO" id="GO:0005524">
    <property type="term" value="F:ATP binding"/>
    <property type="evidence" value="ECO:0007669"/>
    <property type="project" value="UniProtKB-KW"/>
</dbReference>
<dbReference type="InterPro" id="IPR017871">
    <property type="entry name" value="ABC_transporter-like_CS"/>
</dbReference>
<feature type="domain" description="ABC transporter" evidence="8">
    <location>
        <begin position="7"/>
        <end position="258"/>
    </location>
</feature>
<dbReference type="PROSITE" id="PS50893">
    <property type="entry name" value="ABC_TRANSPORTER_2"/>
    <property type="match status" value="1"/>
</dbReference>
<dbReference type="SUPFAM" id="SSF52540">
    <property type="entry name" value="P-loop containing nucleoside triphosphate hydrolases"/>
    <property type="match status" value="1"/>
</dbReference>
<evidence type="ECO:0000313" key="10">
    <source>
        <dbReference type="Proteomes" id="UP000308891"/>
    </source>
</evidence>
<dbReference type="AlphaFoldDB" id="A0A4T0V6X8"/>
<dbReference type="GO" id="GO:0005886">
    <property type="term" value="C:plasma membrane"/>
    <property type="evidence" value="ECO:0007669"/>
    <property type="project" value="UniProtKB-SubCell"/>
</dbReference>
<dbReference type="Gene3D" id="3.40.50.300">
    <property type="entry name" value="P-loop containing nucleotide triphosphate hydrolases"/>
    <property type="match status" value="1"/>
</dbReference>
<dbReference type="InterPro" id="IPR013563">
    <property type="entry name" value="Oligopep_ABC_C"/>
</dbReference>
<organism evidence="9 10">
    <name type="scientific">Crenobacter intestini</name>
    <dbReference type="NCBI Taxonomy" id="2563443"/>
    <lineage>
        <taxon>Bacteria</taxon>
        <taxon>Pseudomonadati</taxon>
        <taxon>Pseudomonadota</taxon>
        <taxon>Betaproteobacteria</taxon>
        <taxon>Neisseriales</taxon>
        <taxon>Neisseriaceae</taxon>
        <taxon>Crenobacter</taxon>
    </lineage>
</organism>
<evidence type="ECO:0000256" key="6">
    <source>
        <dbReference type="ARBA" id="ARBA00022840"/>
    </source>
</evidence>
<evidence type="ECO:0000256" key="2">
    <source>
        <dbReference type="ARBA" id="ARBA00005417"/>
    </source>
</evidence>
<sequence length="331" mass="35924">MDSRTVLSIKDLSIEFPLYEGTLKALNGVSLTVKQGEIVGIVGESGSGKSITAMMTMRLLGEGSYRVRTGSIDMLGVDILKASEKEICELRGGDVAMIFQEPMTALNPTRKVGKQMVDVIRRHQRVSKGQAEEIAAGLLSDMHFADPEDILARYPFELSGGMRQRVLIALAFSCNPKVIIADEPTTALDVTVQKQVLMLLKKMAAERKTAILFITHDMAVVSQFCDRVYVMYAGSLIESGSTRKVLHSPRHPYTRGLLAALPETAAPGTQLKSIPGSVPDLSKLPVGCAFQSRCSQSSEKCHQKPALAEAPQTDAHLCACWHPLTDLEAVA</sequence>
<name>A0A4T0V6X8_9NEIS</name>
<evidence type="ECO:0000256" key="1">
    <source>
        <dbReference type="ARBA" id="ARBA00004417"/>
    </source>
</evidence>
<dbReference type="InterPro" id="IPR027417">
    <property type="entry name" value="P-loop_NTPase"/>
</dbReference>
<keyword evidence="4" id="KW-1003">Cell membrane</keyword>
<dbReference type="RefSeq" id="WP_136551158.1">
    <property type="nucleotide sequence ID" value="NZ_STGJ01000001.1"/>
</dbReference>
<protein>
    <submittedName>
        <fullName evidence="9">ABC transporter ATP-binding protein</fullName>
    </submittedName>
</protein>
<dbReference type="EMBL" id="STGJ01000001">
    <property type="protein sequence ID" value="TIC87147.1"/>
    <property type="molecule type" value="Genomic_DNA"/>
</dbReference>
<dbReference type="OrthoDB" id="9802772at2"/>
<keyword evidence="5" id="KW-0547">Nucleotide-binding</keyword>